<evidence type="ECO:0000313" key="3">
    <source>
        <dbReference type="Proteomes" id="UP001283361"/>
    </source>
</evidence>
<keyword evidence="3" id="KW-1185">Reference proteome</keyword>
<organism evidence="2 3">
    <name type="scientific">Elysia crispata</name>
    <name type="common">lettuce slug</name>
    <dbReference type="NCBI Taxonomy" id="231223"/>
    <lineage>
        <taxon>Eukaryota</taxon>
        <taxon>Metazoa</taxon>
        <taxon>Spiralia</taxon>
        <taxon>Lophotrochozoa</taxon>
        <taxon>Mollusca</taxon>
        <taxon>Gastropoda</taxon>
        <taxon>Heterobranchia</taxon>
        <taxon>Euthyneura</taxon>
        <taxon>Panpulmonata</taxon>
        <taxon>Sacoglossa</taxon>
        <taxon>Placobranchoidea</taxon>
        <taxon>Plakobranchidae</taxon>
        <taxon>Elysia</taxon>
    </lineage>
</organism>
<sequence length="149" mass="16269">MRSVTNNMAPRSRSNSRWSRADRPCDRPIVADSPGDINMPRAGASDALRWSKTSDCLRARASIIETKVNSSQAGSGRTNLEITLDSEELTRSLGHSAPGRHAEREQGEDKDGRCEVIDAAGITDHTTVSGSRNGRWFVKDTTLSARSSR</sequence>
<feature type="region of interest" description="Disordered" evidence="1">
    <location>
        <begin position="90"/>
        <end position="113"/>
    </location>
</feature>
<feature type="region of interest" description="Disordered" evidence="1">
    <location>
        <begin position="1"/>
        <end position="44"/>
    </location>
</feature>
<feature type="compositionally biased region" description="Basic and acidic residues" evidence="1">
    <location>
        <begin position="100"/>
        <end position="113"/>
    </location>
</feature>
<gene>
    <name evidence="2" type="ORF">RRG08_017731</name>
</gene>
<proteinExistence type="predicted"/>
<reference evidence="2" key="1">
    <citation type="journal article" date="2023" name="G3 (Bethesda)">
        <title>A reference genome for the long-term kleptoplast-retaining sea slug Elysia crispata morphotype clarki.</title>
        <authorList>
            <person name="Eastman K.E."/>
            <person name="Pendleton A.L."/>
            <person name="Shaikh M.A."/>
            <person name="Suttiyut T."/>
            <person name="Ogas R."/>
            <person name="Tomko P."/>
            <person name="Gavelis G."/>
            <person name="Widhalm J.R."/>
            <person name="Wisecaver J.H."/>
        </authorList>
    </citation>
    <scope>NUCLEOTIDE SEQUENCE</scope>
    <source>
        <strain evidence="2">ECLA1</strain>
    </source>
</reference>
<evidence type="ECO:0000313" key="2">
    <source>
        <dbReference type="EMBL" id="KAK3704938.1"/>
    </source>
</evidence>
<comment type="caution">
    <text evidence="2">The sequence shown here is derived from an EMBL/GenBank/DDBJ whole genome shotgun (WGS) entry which is preliminary data.</text>
</comment>
<dbReference type="EMBL" id="JAWDGP010007779">
    <property type="protein sequence ID" value="KAK3704938.1"/>
    <property type="molecule type" value="Genomic_DNA"/>
</dbReference>
<dbReference type="AlphaFoldDB" id="A0AAE0XQY5"/>
<name>A0AAE0XQY5_9GAST</name>
<evidence type="ECO:0000256" key="1">
    <source>
        <dbReference type="SAM" id="MobiDB-lite"/>
    </source>
</evidence>
<feature type="compositionally biased region" description="Polar residues" evidence="1">
    <location>
        <begin position="1"/>
        <end position="18"/>
    </location>
</feature>
<dbReference type="Proteomes" id="UP001283361">
    <property type="component" value="Unassembled WGS sequence"/>
</dbReference>
<protein>
    <submittedName>
        <fullName evidence="2">Uncharacterized protein</fullName>
    </submittedName>
</protein>
<accession>A0AAE0XQY5</accession>